<keyword evidence="7" id="KW-0732">Signal</keyword>
<evidence type="ECO:0000256" key="6">
    <source>
        <dbReference type="ARBA" id="ARBA00022692"/>
    </source>
</evidence>
<keyword evidence="9 21" id="KW-0418">Kinase</keyword>
<keyword evidence="13" id="KW-0325">Glycoprotein</keyword>
<feature type="compositionally biased region" description="Low complexity" evidence="18">
    <location>
        <begin position="135"/>
        <end position="155"/>
    </location>
</feature>
<evidence type="ECO:0000259" key="20">
    <source>
        <dbReference type="PROSITE" id="PS50011"/>
    </source>
</evidence>
<keyword evidence="22" id="KW-1185">Reference proteome</keyword>
<dbReference type="EC" id="2.7.11.1" evidence="2"/>
<evidence type="ECO:0000256" key="13">
    <source>
        <dbReference type="ARBA" id="ARBA00023180"/>
    </source>
</evidence>
<evidence type="ECO:0000256" key="2">
    <source>
        <dbReference type="ARBA" id="ARBA00012513"/>
    </source>
</evidence>
<evidence type="ECO:0000256" key="16">
    <source>
        <dbReference type="ARBA" id="ARBA00048679"/>
    </source>
</evidence>
<evidence type="ECO:0000256" key="14">
    <source>
        <dbReference type="ARBA" id="ARBA00023279"/>
    </source>
</evidence>
<dbReference type="FunFam" id="3.30.200.20:FF:000039">
    <property type="entry name" value="receptor-like protein kinase FERONIA"/>
    <property type="match status" value="1"/>
</dbReference>
<dbReference type="InterPro" id="IPR000719">
    <property type="entry name" value="Prot_kinase_dom"/>
</dbReference>
<feature type="binding site" evidence="17">
    <location>
        <position position="1060"/>
    </location>
    <ligand>
        <name>ATP</name>
        <dbReference type="ChEBI" id="CHEBI:30616"/>
    </ligand>
</feature>
<evidence type="ECO:0000256" key="18">
    <source>
        <dbReference type="SAM" id="MobiDB-lite"/>
    </source>
</evidence>
<dbReference type="InterPro" id="IPR011009">
    <property type="entry name" value="Kinase-like_dom_sf"/>
</dbReference>
<dbReference type="Gene3D" id="2.60.120.430">
    <property type="entry name" value="Galactose-binding lectin"/>
    <property type="match status" value="2"/>
</dbReference>
<evidence type="ECO:0000256" key="1">
    <source>
        <dbReference type="ARBA" id="ARBA00004251"/>
    </source>
</evidence>
<protein>
    <recommendedName>
        <fullName evidence="2">non-specific serine/threonine protein kinase</fullName>
        <ecNumber evidence="2">2.7.11.1</ecNumber>
    </recommendedName>
</protein>
<feature type="compositionally biased region" description="Gly residues" evidence="18">
    <location>
        <begin position="1317"/>
        <end position="1327"/>
    </location>
</feature>
<dbReference type="GO" id="GO:0005524">
    <property type="term" value="F:ATP binding"/>
    <property type="evidence" value="ECO:0007669"/>
    <property type="project" value="UniProtKB-UniRule"/>
</dbReference>
<feature type="region of interest" description="Disordered" evidence="18">
    <location>
        <begin position="1316"/>
        <end position="1352"/>
    </location>
</feature>
<dbReference type="GO" id="GO:0004674">
    <property type="term" value="F:protein serine/threonine kinase activity"/>
    <property type="evidence" value="ECO:0007669"/>
    <property type="project" value="UniProtKB-KW"/>
</dbReference>
<evidence type="ECO:0000256" key="17">
    <source>
        <dbReference type="PROSITE-ProRule" id="PRU10141"/>
    </source>
</evidence>
<dbReference type="FunFam" id="2.60.120.430:FF:000007">
    <property type="entry name" value="FERONIA receptor-like kinase"/>
    <property type="match status" value="1"/>
</dbReference>
<dbReference type="STRING" id="888268.A0A1E5UQL9"/>
<evidence type="ECO:0000313" key="21">
    <source>
        <dbReference type="EMBL" id="OEL15166.1"/>
    </source>
</evidence>
<dbReference type="PANTHER" id="PTHR47989">
    <property type="entry name" value="OS01G0750732 PROTEIN"/>
    <property type="match status" value="1"/>
</dbReference>
<feature type="binding site" evidence="17">
    <location>
        <position position="231"/>
    </location>
    <ligand>
        <name>ATP</name>
        <dbReference type="ChEBI" id="CHEBI:30616"/>
    </ligand>
</feature>
<keyword evidence="21" id="KW-0675">Receptor</keyword>
<keyword evidence="8 17" id="KW-0547">Nucleotide-binding</keyword>
<dbReference type="Pfam" id="PF07714">
    <property type="entry name" value="PK_Tyr_Ser-Thr"/>
    <property type="match status" value="2"/>
</dbReference>
<dbReference type="PROSITE" id="PS50011">
    <property type="entry name" value="PROTEIN_KINASE_DOM"/>
    <property type="match status" value="2"/>
</dbReference>
<keyword evidence="5" id="KW-0808">Transferase</keyword>
<gene>
    <name evidence="21" type="ORF">BAE44_0023814</name>
</gene>
<keyword evidence="12 19" id="KW-0472">Membrane</keyword>
<dbReference type="InterPro" id="IPR008271">
    <property type="entry name" value="Ser/Thr_kinase_AS"/>
</dbReference>
<feature type="compositionally biased region" description="Polar residues" evidence="18">
    <location>
        <begin position="1335"/>
        <end position="1352"/>
    </location>
</feature>
<accession>A0A1E5UQL9</accession>
<feature type="domain" description="Protein kinase" evidence="20">
    <location>
        <begin position="1032"/>
        <end position="1306"/>
    </location>
</feature>
<dbReference type="Gene3D" id="1.10.510.10">
    <property type="entry name" value="Transferase(Phosphotransferase) domain 1"/>
    <property type="match status" value="2"/>
</dbReference>
<dbReference type="CDD" id="cd14066">
    <property type="entry name" value="STKc_IRAK"/>
    <property type="match status" value="2"/>
</dbReference>
<dbReference type="OrthoDB" id="1903759at2759"/>
<dbReference type="PANTHER" id="PTHR47989:SF25">
    <property type="entry name" value="PROLINE-RICH RECEPTOR-LIKE PROTEIN KINASE PERK3"/>
    <property type="match status" value="1"/>
</dbReference>
<evidence type="ECO:0000256" key="4">
    <source>
        <dbReference type="ARBA" id="ARBA00022527"/>
    </source>
</evidence>
<keyword evidence="3" id="KW-1003">Cell membrane</keyword>
<feature type="transmembrane region" description="Helical" evidence="19">
    <location>
        <begin position="16"/>
        <end position="37"/>
    </location>
</feature>
<comment type="catalytic activity">
    <reaction evidence="15">
        <text>L-threonyl-[protein] + ATP = O-phospho-L-threonyl-[protein] + ADP + H(+)</text>
        <dbReference type="Rhea" id="RHEA:46608"/>
        <dbReference type="Rhea" id="RHEA-COMP:11060"/>
        <dbReference type="Rhea" id="RHEA-COMP:11605"/>
        <dbReference type="ChEBI" id="CHEBI:15378"/>
        <dbReference type="ChEBI" id="CHEBI:30013"/>
        <dbReference type="ChEBI" id="CHEBI:30616"/>
        <dbReference type="ChEBI" id="CHEBI:61977"/>
        <dbReference type="ChEBI" id="CHEBI:456216"/>
        <dbReference type="EC" id="2.7.11.1"/>
    </reaction>
</comment>
<organism evidence="21 22">
    <name type="scientific">Dichanthelium oligosanthes</name>
    <dbReference type="NCBI Taxonomy" id="888268"/>
    <lineage>
        <taxon>Eukaryota</taxon>
        <taxon>Viridiplantae</taxon>
        <taxon>Streptophyta</taxon>
        <taxon>Embryophyta</taxon>
        <taxon>Tracheophyta</taxon>
        <taxon>Spermatophyta</taxon>
        <taxon>Magnoliopsida</taxon>
        <taxon>Liliopsida</taxon>
        <taxon>Poales</taxon>
        <taxon>Poaceae</taxon>
        <taxon>PACMAD clade</taxon>
        <taxon>Panicoideae</taxon>
        <taxon>Panicodae</taxon>
        <taxon>Paniceae</taxon>
        <taxon>Dichantheliinae</taxon>
        <taxon>Dichanthelium</taxon>
    </lineage>
</organism>
<keyword evidence="10 17" id="KW-0067">ATP-binding</keyword>
<dbReference type="PROSITE" id="PS00107">
    <property type="entry name" value="PROTEIN_KINASE_ATP"/>
    <property type="match status" value="2"/>
</dbReference>
<sequence length="1386" mass="151341">MYNLFSGISEDTLRNLVFNFLVAVLILEFLSGINLIVQTSALEVVSPAMPPSQGWRPFHSMAFQDKVLVGVSVQPVDDQQRQKKPYSSTVALSLAHPPISVPSYSSMPGALDLAIYSSDLSHPLVQHDRRLATAAPAHVDADPPDAASNSSAAPSGLVQPPVSPHNAKQRTPDAVSAVESLPRPTSTRFLSYEELKAATNNFESSTVLGEGGFGRVFKGVLSDGTAVAIKKLTSGGHQGDKEFLVEVEMLSRLHHRNLVKLIGYYSNRESSQNLLCYELVPNGSLEAWLHGALGANCPLDWDTRMRIALDAARGLAYLHEDSQPCVIHRDFKASNILLENDFHAKVSDFGLAKQAPEGRANYLSTRVMGTFGYVAPEYAMTGHLLVKSDVYSYGVVLLELLTGRRPVDMSQPSGQENLVTWARPILREQDRLEELADPRLGGQYPKDDFVRVCTIAAACVSPEANQRPTMGEVVQSLKMVQRSVEFQESTPTPPARPNIRQSSTTYESDARRPLLVLLLVAGVAAVAESKAYTPADRILLNCGSTTDGLDADGRRWVADTNENMWLTDSGKSSLMMAADKMDTALPSTIPYMSARVFTVEAVYNFTVNPRDRHWVRLHFYPSSYNGIPPDGFHFTVSTSTGITLLRNFSVYTYAKALSQAYIIREFSLPPTPVGFLTVTFTPMPVGNDTYAFVNGIEVISMPDVFADPATMVGFADQTVDIASSALQTMYRFNVGGSYIPPSNDSGLTRHWYDDTPYVLGPSQGVIYRAGPHFQLKYPSEIAEYAAPPEVYLGTRSMGSDPRLNQNYNLTWTMPVDGNFTYVARLHFCELLLNRPNQRAFDIYVNNKTAQSDADVIGMTTEKGVPMYKDYAVHVADEDGDEAMWVALHPSVALRPQFYDAILNGLEIFKINDTDGNLAAANPEPSRLLAKAELGAGGHRMHRTHGHRHLATVMGSTAGGAAALGIVAAICVVWYQGKKNKELAAAGGSHTSGWLPLYHSHTSGKSSGHLAANLAGMCRHFSFAEIKVATKNFSESLVIGVGGFGKVYRGVVDGDTKVAIKRSNPSSEQGVHEFQTEVEMLSKLRHRHLVSLIGFCEDAGEMILVYDYMEHGTLREHLYMGGKPPLSWRHRLDICIGAARGLHYLHTGAKYTIIHRDVKTTNILVDEDWVAKVSDFGLSKSGPTTVNQTHVSTMVKGSFGYLDPEYFRRQQLTDKSDVYSFGVVLFEVLMARPALDPALPREQVSLADYALSCQRNGTLPDVVDPAIKDQIAPECLKKFADTAEKCIGEQGIERPSMGDVLWNLEFAMQLQDTFEGGSCSGRGGGSGSGTVRSALEPSNSNGSTASVMTVGTSSTSRVHETGVIVEETDDEVANSAAFSQLVRPTGR</sequence>
<feature type="region of interest" description="Disordered" evidence="18">
    <location>
        <begin position="486"/>
        <end position="506"/>
    </location>
</feature>
<keyword evidence="4" id="KW-0723">Serine/threonine-protein kinase</keyword>
<reference evidence="21 22" key="1">
    <citation type="submission" date="2016-09" db="EMBL/GenBank/DDBJ databases">
        <title>The draft genome of Dichanthelium oligosanthes: A C3 panicoid grass species.</title>
        <authorList>
            <person name="Studer A.J."/>
            <person name="Schnable J.C."/>
            <person name="Brutnell T.P."/>
        </authorList>
    </citation>
    <scope>NUCLEOTIDE SEQUENCE [LARGE SCALE GENOMIC DNA]</scope>
    <source>
        <strain evidence="22">cv. Kellogg 1175</strain>
        <tissue evidence="21">Leaf</tissue>
    </source>
</reference>
<keyword evidence="14" id="KW-0278">Fertilization</keyword>
<dbReference type="InterPro" id="IPR017441">
    <property type="entry name" value="Protein_kinase_ATP_BS"/>
</dbReference>
<dbReference type="Proteomes" id="UP000095767">
    <property type="component" value="Unassembled WGS sequence"/>
</dbReference>
<keyword evidence="6 19" id="KW-0812">Transmembrane</keyword>
<dbReference type="GO" id="GO:0005886">
    <property type="term" value="C:plasma membrane"/>
    <property type="evidence" value="ECO:0007669"/>
    <property type="project" value="UniProtKB-SubCell"/>
</dbReference>
<evidence type="ECO:0000313" key="22">
    <source>
        <dbReference type="Proteomes" id="UP000095767"/>
    </source>
</evidence>
<dbReference type="PROSITE" id="PS00108">
    <property type="entry name" value="PROTEIN_KINASE_ST"/>
    <property type="match status" value="2"/>
</dbReference>
<keyword evidence="11 19" id="KW-1133">Transmembrane helix</keyword>
<evidence type="ECO:0000256" key="12">
    <source>
        <dbReference type="ARBA" id="ARBA00023136"/>
    </source>
</evidence>
<dbReference type="FunFam" id="2.60.120.430:FF:000003">
    <property type="entry name" value="FERONIA receptor-like kinase"/>
    <property type="match status" value="1"/>
</dbReference>
<name>A0A1E5UQL9_9POAL</name>
<evidence type="ECO:0000256" key="7">
    <source>
        <dbReference type="ARBA" id="ARBA00022729"/>
    </source>
</evidence>
<dbReference type="Gene3D" id="3.30.200.20">
    <property type="entry name" value="Phosphorylase Kinase, domain 1"/>
    <property type="match status" value="2"/>
</dbReference>
<evidence type="ECO:0000256" key="3">
    <source>
        <dbReference type="ARBA" id="ARBA00022475"/>
    </source>
</evidence>
<feature type="domain" description="Protein kinase" evidence="20">
    <location>
        <begin position="202"/>
        <end position="480"/>
    </location>
</feature>
<dbReference type="InterPro" id="IPR024788">
    <property type="entry name" value="Malectin-like_Carb-bd_dom"/>
</dbReference>
<dbReference type="FunFam" id="1.10.510.10:FF:000058">
    <property type="entry name" value="Receptor-like protein kinase FERONIA"/>
    <property type="match status" value="1"/>
</dbReference>
<comment type="catalytic activity">
    <reaction evidence="16">
        <text>L-seryl-[protein] + ATP = O-phospho-L-seryl-[protein] + ADP + H(+)</text>
        <dbReference type="Rhea" id="RHEA:17989"/>
        <dbReference type="Rhea" id="RHEA-COMP:9863"/>
        <dbReference type="Rhea" id="RHEA-COMP:11604"/>
        <dbReference type="ChEBI" id="CHEBI:15378"/>
        <dbReference type="ChEBI" id="CHEBI:29999"/>
        <dbReference type="ChEBI" id="CHEBI:30616"/>
        <dbReference type="ChEBI" id="CHEBI:83421"/>
        <dbReference type="ChEBI" id="CHEBI:456216"/>
        <dbReference type="EC" id="2.7.11.1"/>
    </reaction>
</comment>
<evidence type="ECO:0000256" key="15">
    <source>
        <dbReference type="ARBA" id="ARBA00047899"/>
    </source>
</evidence>
<dbReference type="Pfam" id="PF12819">
    <property type="entry name" value="Malectin_like"/>
    <property type="match status" value="1"/>
</dbReference>
<proteinExistence type="predicted"/>
<feature type="region of interest" description="Disordered" evidence="18">
    <location>
        <begin position="135"/>
        <end position="180"/>
    </location>
</feature>
<dbReference type="InterPro" id="IPR001245">
    <property type="entry name" value="Ser-Thr/Tyr_kinase_cat_dom"/>
</dbReference>
<dbReference type="FunFam" id="3.30.200.20:FF:000299">
    <property type="entry name" value="Receptor-like serine/threonine-protein kinase ALE2"/>
    <property type="match status" value="1"/>
</dbReference>
<dbReference type="SMART" id="SM00220">
    <property type="entry name" value="S_TKc"/>
    <property type="match status" value="2"/>
</dbReference>
<evidence type="ECO:0000256" key="5">
    <source>
        <dbReference type="ARBA" id="ARBA00022679"/>
    </source>
</evidence>
<dbReference type="FunFam" id="1.10.510.10:FF:000051">
    <property type="entry name" value="Receptor-like serine/threonine-protein kinase ALE2"/>
    <property type="match status" value="1"/>
</dbReference>
<comment type="caution">
    <text evidence="21">The sequence shown here is derived from an EMBL/GenBank/DDBJ whole genome shotgun (WGS) entry which is preliminary data.</text>
</comment>
<comment type="subcellular location">
    <subcellularLocation>
        <location evidence="1">Cell membrane</location>
        <topology evidence="1">Single-pass type I membrane protein</topology>
    </subcellularLocation>
</comment>
<evidence type="ECO:0000256" key="11">
    <source>
        <dbReference type="ARBA" id="ARBA00022989"/>
    </source>
</evidence>
<dbReference type="EMBL" id="LWDX02067749">
    <property type="protein sequence ID" value="OEL15166.1"/>
    <property type="molecule type" value="Genomic_DNA"/>
</dbReference>
<evidence type="ECO:0000256" key="10">
    <source>
        <dbReference type="ARBA" id="ARBA00022840"/>
    </source>
</evidence>
<evidence type="ECO:0000256" key="19">
    <source>
        <dbReference type="SAM" id="Phobius"/>
    </source>
</evidence>
<evidence type="ECO:0000256" key="8">
    <source>
        <dbReference type="ARBA" id="ARBA00022741"/>
    </source>
</evidence>
<dbReference type="SUPFAM" id="SSF56112">
    <property type="entry name" value="Protein kinase-like (PK-like)"/>
    <property type="match status" value="2"/>
</dbReference>
<evidence type="ECO:0000256" key="9">
    <source>
        <dbReference type="ARBA" id="ARBA00022777"/>
    </source>
</evidence>